<organism evidence="3 4">
    <name type="scientific">Leucobacter tardus</name>
    <dbReference type="NCBI Taxonomy" id="501483"/>
    <lineage>
        <taxon>Bacteria</taxon>
        <taxon>Bacillati</taxon>
        <taxon>Actinomycetota</taxon>
        <taxon>Actinomycetes</taxon>
        <taxon>Micrococcales</taxon>
        <taxon>Microbacteriaceae</taxon>
        <taxon>Leucobacter</taxon>
    </lineage>
</organism>
<evidence type="ECO:0000313" key="4">
    <source>
        <dbReference type="Proteomes" id="UP000668403"/>
    </source>
</evidence>
<protein>
    <submittedName>
        <fullName evidence="3">Uncharacterized protein</fullName>
    </submittedName>
</protein>
<dbReference type="AlphaFoldDB" id="A0A939QHD9"/>
<evidence type="ECO:0000313" key="3">
    <source>
        <dbReference type="EMBL" id="MBO2990128.1"/>
    </source>
</evidence>
<name>A0A939QHD9_9MICO</name>
<feature type="region of interest" description="Disordered" evidence="1">
    <location>
        <begin position="1"/>
        <end position="20"/>
    </location>
</feature>
<evidence type="ECO:0000256" key="1">
    <source>
        <dbReference type="SAM" id="MobiDB-lite"/>
    </source>
</evidence>
<keyword evidence="2" id="KW-0812">Transmembrane</keyword>
<keyword evidence="2" id="KW-0472">Membrane</keyword>
<keyword evidence="2" id="KW-1133">Transmembrane helix</keyword>
<reference evidence="3" key="1">
    <citation type="submission" date="2021-03" db="EMBL/GenBank/DDBJ databases">
        <title>Leucobacter chromiisoli sp. nov., isolated from chromium-containing soil of chemical plant.</title>
        <authorList>
            <person name="Xu Z."/>
        </authorList>
    </citation>
    <scope>NUCLEOTIDE SEQUENCE</scope>
    <source>
        <strain evidence="3">K 70/01</strain>
    </source>
</reference>
<sequence length="89" mass="9545">MSTRKDAKKALKKARKRAEQAADLNPIRTLGDFGIRSNHAFAAGLVALAFAGLGWLFSKNRSESGTQRTACAAAPTLFALGLALQNEER</sequence>
<comment type="caution">
    <text evidence="3">The sequence shown here is derived from an EMBL/GenBank/DDBJ whole genome shotgun (WGS) entry which is preliminary data.</text>
</comment>
<proteinExistence type="predicted"/>
<dbReference type="RefSeq" id="WP_208238868.1">
    <property type="nucleotide sequence ID" value="NZ_BAAAQU010000002.1"/>
</dbReference>
<dbReference type="Proteomes" id="UP000668403">
    <property type="component" value="Unassembled WGS sequence"/>
</dbReference>
<evidence type="ECO:0000256" key="2">
    <source>
        <dbReference type="SAM" id="Phobius"/>
    </source>
</evidence>
<dbReference type="EMBL" id="JAGFBF010000005">
    <property type="protein sequence ID" value="MBO2990128.1"/>
    <property type="molecule type" value="Genomic_DNA"/>
</dbReference>
<keyword evidence="4" id="KW-1185">Reference proteome</keyword>
<gene>
    <name evidence="3" type="ORF">J4H85_09020</name>
</gene>
<accession>A0A939QHD9</accession>
<feature type="transmembrane region" description="Helical" evidence="2">
    <location>
        <begin position="40"/>
        <end position="58"/>
    </location>
</feature>